<dbReference type="Pfam" id="PF13336">
    <property type="entry name" value="AcetylCoA_hyd_C"/>
    <property type="match status" value="1"/>
</dbReference>
<dbReference type="GO" id="GO:0006083">
    <property type="term" value="P:acetate metabolic process"/>
    <property type="evidence" value="ECO:0007669"/>
    <property type="project" value="InterPro"/>
</dbReference>
<dbReference type="PANTHER" id="PTHR21432">
    <property type="entry name" value="ACETYL-COA HYDROLASE-RELATED"/>
    <property type="match status" value="1"/>
</dbReference>
<name>A0A4Q5M3N8_9BACT</name>
<accession>A0A4Q5M3N8</accession>
<dbReference type="InterPro" id="IPR026888">
    <property type="entry name" value="AcetylCoA_hyd_C"/>
</dbReference>
<proteinExistence type="inferred from homology"/>
<dbReference type="SUPFAM" id="SSF100950">
    <property type="entry name" value="NagB/RpiA/CoA transferase-like"/>
    <property type="match status" value="2"/>
</dbReference>
<dbReference type="AlphaFoldDB" id="A0A4Q5M3N8"/>
<evidence type="ECO:0000256" key="1">
    <source>
        <dbReference type="ARBA" id="ARBA00009632"/>
    </source>
</evidence>
<keyword evidence="6" id="KW-1185">Reference proteome</keyword>
<dbReference type="InterPro" id="IPR003702">
    <property type="entry name" value="ActCoA_hydro_N"/>
</dbReference>
<comment type="similarity">
    <text evidence="1">Belongs to the acetyl-CoA hydrolase/transferase family.</text>
</comment>
<evidence type="ECO:0000259" key="4">
    <source>
        <dbReference type="Pfam" id="PF13336"/>
    </source>
</evidence>
<comment type="caution">
    <text evidence="5">The sequence shown here is derived from an EMBL/GenBank/DDBJ whole genome shotgun (WGS) entry which is preliminary data.</text>
</comment>
<organism evidence="5 6">
    <name type="scientific">Emticicia agri</name>
    <dbReference type="NCBI Taxonomy" id="2492393"/>
    <lineage>
        <taxon>Bacteria</taxon>
        <taxon>Pseudomonadati</taxon>
        <taxon>Bacteroidota</taxon>
        <taxon>Cytophagia</taxon>
        <taxon>Cytophagales</taxon>
        <taxon>Leadbetterellaceae</taxon>
        <taxon>Emticicia</taxon>
    </lineage>
</organism>
<evidence type="ECO:0000259" key="3">
    <source>
        <dbReference type="Pfam" id="PF02550"/>
    </source>
</evidence>
<evidence type="ECO:0000313" key="6">
    <source>
        <dbReference type="Proteomes" id="UP000293162"/>
    </source>
</evidence>
<feature type="domain" description="Acetyl-CoA hydrolase/transferase N-terminal" evidence="3">
    <location>
        <begin position="10"/>
        <end position="171"/>
    </location>
</feature>
<feature type="domain" description="Acetyl-CoA hydrolase/transferase C-terminal" evidence="4">
    <location>
        <begin position="266"/>
        <end position="418"/>
    </location>
</feature>
<reference evidence="5 6" key="1">
    <citation type="submission" date="2019-02" db="EMBL/GenBank/DDBJ databases">
        <title>Bacterial novel species Emticicia sp. 17J42-9 isolated from soil.</title>
        <authorList>
            <person name="Jung H.-Y."/>
        </authorList>
    </citation>
    <scope>NUCLEOTIDE SEQUENCE [LARGE SCALE GENOMIC DNA]</scope>
    <source>
        <strain evidence="5 6">17J42-9</strain>
    </source>
</reference>
<dbReference type="RefSeq" id="WP_130020152.1">
    <property type="nucleotide sequence ID" value="NZ_SEWF01000007.1"/>
</dbReference>
<dbReference type="Gene3D" id="3.30.750.70">
    <property type="entry name" value="4-hydroxybutyrate coenzyme like domains"/>
    <property type="match status" value="1"/>
</dbReference>
<dbReference type="OrthoDB" id="9801795at2"/>
<dbReference type="InterPro" id="IPR046433">
    <property type="entry name" value="ActCoA_hydro"/>
</dbReference>
<dbReference type="Gene3D" id="3.40.1080.20">
    <property type="entry name" value="Acetyl-CoA hydrolase/transferase C-terminal domain"/>
    <property type="match status" value="1"/>
</dbReference>
<dbReference type="Proteomes" id="UP000293162">
    <property type="component" value="Unassembled WGS sequence"/>
</dbReference>
<dbReference type="PANTHER" id="PTHR21432:SF20">
    <property type="entry name" value="ACETYL-COA HYDROLASE"/>
    <property type="match status" value="1"/>
</dbReference>
<sequence length="434" mass="47822">MKMPIVSAEEALKVIKSGDKIYVHSVAAAPQYLIDNLVKRSDEIRHVELYHLHTEGDAPYTRPEYEGIFHTNAFFIGKNVRKAIDEGRGSYIPVFLSEIPRLFKQKIIKLNVALISVSPPDKNGFCSLGTSVDATLAALDSADIVIAQVNKFVPRTLGDSQIHSSKINYLVPFDAPLHEVSWGNPTEIEQKIGSHVASLVEDGATLQMGIGNIPNAVLSVLGNHKDLGIHTEMFSDGVIPLVNKGVITGKYKKKHRGKIVSTFLYGSKKLYDFVDDNPLITMLPVDYVNDTSIIRQNPKVTAINSAIEIDITGQVCADSIGYKMYSGVGGQMDFIRGAALSEGGKAIIALPAATKYGESKIATHLKEGAGVVTTRAHVHYVVTEYGIAYLYGKNLVERAKELIKVAHPEHQERLEKEAFERFKHQYSQGIYTYK</sequence>
<evidence type="ECO:0000256" key="2">
    <source>
        <dbReference type="ARBA" id="ARBA00022679"/>
    </source>
</evidence>
<dbReference type="GO" id="GO:0016787">
    <property type="term" value="F:hydrolase activity"/>
    <property type="evidence" value="ECO:0007669"/>
    <property type="project" value="UniProtKB-KW"/>
</dbReference>
<evidence type="ECO:0000313" key="5">
    <source>
        <dbReference type="EMBL" id="RYU96477.1"/>
    </source>
</evidence>
<keyword evidence="5" id="KW-0378">Hydrolase</keyword>
<dbReference type="InterPro" id="IPR037171">
    <property type="entry name" value="NagB/RpiA_transferase-like"/>
</dbReference>
<dbReference type="Pfam" id="PF02550">
    <property type="entry name" value="AcetylCoA_hydro"/>
    <property type="match status" value="1"/>
</dbReference>
<gene>
    <name evidence="5" type="ORF">EWM59_06590</name>
</gene>
<dbReference type="EMBL" id="SEWF01000007">
    <property type="protein sequence ID" value="RYU96477.1"/>
    <property type="molecule type" value="Genomic_DNA"/>
</dbReference>
<protein>
    <submittedName>
        <fullName evidence="5">Acetyl-CoA hydrolase/transferase family protein</fullName>
    </submittedName>
</protein>
<dbReference type="InterPro" id="IPR038460">
    <property type="entry name" value="AcetylCoA_hyd_C_sf"/>
</dbReference>
<keyword evidence="2 5" id="KW-0808">Transferase</keyword>
<dbReference type="Gene3D" id="3.40.1080.10">
    <property type="entry name" value="Glutaconate Coenzyme A-transferase"/>
    <property type="match status" value="1"/>
</dbReference>
<dbReference type="GO" id="GO:0008775">
    <property type="term" value="F:acetate CoA-transferase activity"/>
    <property type="evidence" value="ECO:0007669"/>
    <property type="project" value="InterPro"/>
</dbReference>